<keyword evidence="3" id="KW-1185">Reference proteome</keyword>
<sequence>MVLSWNISHINASAFSPFSVTLTPTKQTELSAWIIVTAMVTFIGVINNIMVLIVTWPRASTTSGVTILIFHYVATNLFMNLINIPIGIFLIQARRDGHSIPANICNAIQ</sequence>
<keyword evidence="1" id="KW-0472">Membrane</keyword>
<proteinExistence type="predicted"/>
<dbReference type="Gene3D" id="1.20.1070.10">
    <property type="entry name" value="Rhodopsin 7-helix transmembrane proteins"/>
    <property type="match status" value="1"/>
</dbReference>
<feature type="non-terminal residue" evidence="2">
    <location>
        <position position="109"/>
    </location>
</feature>
<keyword evidence="1" id="KW-0812">Transmembrane</keyword>
<evidence type="ECO:0008006" key="4">
    <source>
        <dbReference type="Google" id="ProtNLM"/>
    </source>
</evidence>
<protein>
    <recommendedName>
        <fullName evidence="4">G-protein coupled receptors family 1 profile domain-containing protein</fullName>
    </recommendedName>
</protein>
<evidence type="ECO:0000313" key="2">
    <source>
        <dbReference type="EMBL" id="OWA55146.1"/>
    </source>
</evidence>
<dbReference type="AlphaFoldDB" id="A0A9X6RPV6"/>
<organism evidence="2 3">
    <name type="scientific">Hypsibius exemplaris</name>
    <name type="common">Freshwater tardigrade</name>
    <dbReference type="NCBI Taxonomy" id="2072580"/>
    <lineage>
        <taxon>Eukaryota</taxon>
        <taxon>Metazoa</taxon>
        <taxon>Ecdysozoa</taxon>
        <taxon>Tardigrada</taxon>
        <taxon>Eutardigrada</taxon>
        <taxon>Parachela</taxon>
        <taxon>Hypsibioidea</taxon>
        <taxon>Hypsibiidae</taxon>
        <taxon>Hypsibius</taxon>
    </lineage>
</organism>
<keyword evidence="1" id="KW-1133">Transmembrane helix</keyword>
<feature type="transmembrane region" description="Helical" evidence="1">
    <location>
        <begin position="68"/>
        <end position="91"/>
    </location>
</feature>
<dbReference type="OrthoDB" id="6147321at2759"/>
<gene>
    <name evidence="2" type="ORF">BV898_19533</name>
</gene>
<comment type="caution">
    <text evidence="2">The sequence shown here is derived from an EMBL/GenBank/DDBJ whole genome shotgun (WGS) entry which is preliminary data.</text>
</comment>
<reference evidence="3" key="1">
    <citation type="submission" date="2017-01" db="EMBL/GenBank/DDBJ databases">
        <title>Comparative genomics of anhydrobiosis in the tardigrade Hypsibius dujardini.</title>
        <authorList>
            <person name="Yoshida Y."/>
            <person name="Koutsovoulos G."/>
            <person name="Laetsch D."/>
            <person name="Stevens L."/>
            <person name="Kumar S."/>
            <person name="Horikawa D."/>
            <person name="Ishino K."/>
            <person name="Komine S."/>
            <person name="Tomita M."/>
            <person name="Blaxter M."/>
            <person name="Arakawa K."/>
        </authorList>
    </citation>
    <scope>NUCLEOTIDE SEQUENCE [LARGE SCALE GENOMIC DNA]</scope>
    <source>
        <strain evidence="3">Z151</strain>
    </source>
</reference>
<name>A0A9X6RPV6_HYPEX</name>
<accession>A0A9X6RPV6</accession>
<dbReference type="EMBL" id="MTYJ01000556">
    <property type="protein sequence ID" value="OWA55146.1"/>
    <property type="molecule type" value="Genomic_DNA"/>
</dbReference>
<feature type="transmembrane region" description="Helical" evidence="1">
    <location>
        <begin position="32"/>
        <end position="56"/>
    </location>
</feature>
<dbReference type="Proteomes" id="UP000192578">
    <property type="component" value="Unassembled WGS sequence"/>
</dbReference>
<evidence type="ECO:0000313" key="3">
    <source>
        <dbReference type="Proteomes" id="UP000192578"/>
    </source>
</evidence>
<evidence type="ECO:0000256" key="1">
    <source>
        <dbReference type="SAM" id="Phobius"/>
    </source>
</evidence>